<feature type="domain" description="Condensation" evidence="1">
    <location>
        <begin position="1"/>
        <end position="84"/>
    </location>
</feature>
<dbReference type="InterPro" id="IPR023213">
    <property type="entry name" value="CAT-like_dom_sf"/>
</dbReference>
<dbReference type="Proteomes" id="UP000662373">
    <property type="component" value="Unassembled WGS sequence"/>
</dbReference>
<feature type="non-terminal residue" evidence="2">
    <location>
        <position position="85"/>
    </location>
</feature>
<comment type="caution">
    <text evidence="2">The sequence shown here is derived from an EMBL/GenBank/DDBJ whole genome shotgun (WGS) entry which is preliminary data.</text>
</comment>
<dbReference type="GO" id="GO:0003824">
    <property type="term" value="F:catalytic activity"/>
    <property type="evidence" value="ECO:0007669"/>
    <property type="project" value="InterPro"/>
</dbReference>
<evidence type="ECO:0000313" key="2">
    <source>
        <dbReference type="EMBL" id="MBJ7883268.1"/>
    </source>
</evidence>
<dbReference type="Pfam" id="PF00668">
    <property type="entry name" value="Condensation"/>
    <property type="match status" value="1"/>
</dbReference>
<protein>
    <recommendedName>
        <fullName evidence="1">Condensation domain-containing protein</fullName>
    </recommendedName>
</protein>
<gene>
    <name evidence="2" type="ORF">JEM65_21875</name>
</gene>
<dbReference type="EMBL" id="JAEHJZ010000503">
    <property type="protein sequence ID" value="MBJ7883268.1"/>
    <property type="molecule type" value="Genomic_DNA"/>
</dbReference>
<dbReference type="SUPFAM" id="SSF52777">
    <property type="entry name" value="CoA-dependent acyltransferases"/>
    <property type="match status" value="1"/>
</dbReference>
<evidence type="ECO:0000313" key="3">
    <source>
        <dbReference type="Proteomes" id="UP000662373"/>
    </source>
</evidence>
<proteinExistence type="predicted"/>
<keyword evidence="3" id="KW-1185">Reference proteome</keyword>
<evidence type="ECO:0000259" key="1">
    <source>
        <dbReference type="Pfam" id="PF00668"/>
    </source>
</evidence>
<sequence length="85" mass="10252">VQDMYYLSPMQEGMLFHTLHHQEKGFYVEQMDMNVKGTLRHDLLEKSMNVIVERYDIFRTVFLHEKVKRPVQVVLKKRPFTLDVV</sequence>
<accession>A0A934TZG5</accession>
<feature type="non-terminal residue" evidence="2">
    <location>
        <position position="1"/>
    </location>
</feature>
<dbReference type="AlphaFoldDB" id="A0A934TZG5"/>
<name>A0A934TZG5_9FLAO</name>
<dbReference type="InterPro" id="IPR001242">
    <property type="entry name" value="Condensation_dom"/>
</dbReference>
<organism evidence="2 3">
    <name type="scientific">Gelidibacter salicanalis</name>
    <dbReference type="NCBI Taxonomy" id="291193"/>
    <lineage>
        <taxon>Bacteria</taxon>
        <taxon>Pseudomonadati</taxon>
        <taxon>Bacteroidota</taxon>
        <taxon>Flavobacteriia</taxon>
        <taxon>Flavobacteriales</taxon>
        <taxon>Flavobacteriaceae</taxon>
        <taxon>Gelidibacter</taxon>
    </lineage>
</organism>
<dbReference type="Gene3D" id="3.30.559.10">
    <property type="entry name" value="Chloramphenicol acetyltransferase-like domain"/>
    <property type="match status" value="1"/>
</dbReference>
<reference evidence="2 3" key="1">
    <citation type="submission" date="2020-09" db="EMBL/GenBank/DDBJ databases">
        <title>Draft genome of Gelidibacter salicanalis PAMC21136.</title>
        <authorList>
            <person name="Park H."/>
        </authorList>
    </citation>
    <scope>NUCLEOTIDE SEQUENCE [LARGE SCALE GENOMIC DNA]</scope>
    <source>
        <strain evidence="2 3">PAMC21136</strain>
    </source>
</reference>